<dbReference type="EMBL" id="KQ435041">
    <property type="protein sequence ID" value="KZC14175.1"/>
    <property type="molecule type" value="Genomic_DNA"/>
</dbReference>
<evidence type="ECO:0000313" key="1">
    <source>
        <dbReference type="EMBL" id="KZC14175.1"/>
    </source>
</evidence>
<gene>
    <name evidence="1" type="ORF">WN55_06551</name>
</gene>
<protein>
    <submittedName>
        <fullName evidence="1">Uncharacterized protein</fullName>
    </submittedName>
</protein>
<sequence length="53" mass="6217">MHGISCIVDYYLRQRDSTIIAKQSDLYLVLRGYLSAYISENIVHGRYEWCCCP</sequence>
<organism evidence="1 2">
    <name type="scientific">Dufourea novaeangliae</name>
    <name type="common">Sweat bee</name>
    <dbReference type="NCBI Taxonomy" id="178035"/>
    <lineage>
        <taxon>Eukaryota</taxon>
        <taxon>Metazoa</taxon>
        <taxon>Ecdysozoa</taxon>
        <taxon>Arthropoda</taxon>
        <taxon>Hexapoda</taxon>
        <taxon>Insecta</taxon>
        <taxon>Pterygota</taxon>
        <taxon>Neoptera</taxon>
        <taxon>Endopterygota</taxon>
        <taxon>Hymenoptera</taxon>
        <taxon>Apocrita</taxon>
        <taxon>Aculeata</taxon>
        <taxon>Apoidea</taxon>
        <taxon>Anthophila</taxon>
        <taxon>Halictidae</taxon>
        <taxon>Rophitinae</taxon>
        <taxon>Dufourea</taxon>
    </lineage>
</organism>
<name>A0A154PQI2_DUFNO</name>
<dbReference type="Proteomes" id="UP000076502">
    <property type="component" value="Unassembled WGS sequence"/>
</dbReference>
<reference evidence="1 2" key="1">
    <citation type="submission" date="2015-07" db="EMBL/GenBank/DDBJ databases">
        <title>The genome of Dufourea novaeangliae.</title>
        <authorList>
            <person name="Pan H."/>
            <person name="Kapheim K."/>
        </authorList>
    </citation>
    <scope>NUCLEOTIDE SEQUENCE [LARGE SCALE GENOMIC DNA]</scope>
    <source>
        <strain evidence="1">0120121106</strain>
        <tissue evidence="1">Whole body</tissue>
    </source>
</reference>
<keyword evidence="2" id="KW-1185">Reference proteome</keyword>
<proteinExistence type="predicted"/>
<evidence type="ECO:0000313" key="2">
    <source>
        <dbReference type="Proteomes" id="UP000076502"/>
    </source>
</evidence>
<dbReference type="AlphaFoldDB" id="A0A154PQI2"/>
<accession>A0A154PQI2</accession>